<dbReference type="AlphaFoldDB" id="F4S1A5"/>
<evidence type="ECO:0000313" key="1">
    <source>
        <dbReference type="EMBL" id="EGG01594.1"/>
    </source>
</evidence>
<proteinExistence type="predicted"/>
<dbReference type="RefSeq" id="XP_007415185.1">
    <property type="nucleotide sequence ID" value="XM_007415123.1"/>
</dbReference>
<dbReference type="KEGG" id="mlr:MELLADRAFT_92034"/>
<keyword evidence="2" id="KW-1185">Reference proteome</keyword>
<dbReference type="VEuPathDB" id="FungiDB:MELLADRAFT_92034"/>
<dbReference type="EMBL" id="GL883137">
    <property type="protein sequence ID" value="EGG01594.1"/>
    <property type="molecule type" value="Genomic_DNA"/>
</dbReference>
<protein>
    <submittedName>
        <fullName evidence="1">Uncharacterized protein</fullName>
    </submittedName>
</protein>
<dbReference type="InParanoid" id="F4S1A5"/>
<reference evidence="2" key="1">
    <citation type="journal article" date="2011" name="Proc. Natl. Acad. Sci. U.S.A.">
        <title>Obligate biotrophy features unraveled by the genomic analysis of rust fungi.</title>
        <authorList>
            <person name="Duplessis S."/>
            <person name="Cuomo C.A."/>
            <person name="Lin Y.-C."/>
            <person name="Aerts A."/>
            <person name="Tisserant E."/>
            <person name="Veneault-Fourrey C."/>
            <person name="Joly D.L."/>
            <person name="Hacquard S."/>
            <person name="Amselem J."/>
            <person name="Cantarel B.L."/>
            <person name="Chiu R."/>
            <person name="Coutinho P.M."/>
            <person name="Feau N."/>
            <person name="Field M."/>
            <person name="Frey P."/>
            <person name="Gelhaye E."/>
            <person name="Goldberg J."/>
            <person name="Grabherr M.G."/>
            <person name="Kodira C.D."/>
            <person name="Kohler A."/>
            <person name="Kuees U."/>
            <person name="Lindquist E.A."/>
            <person name="Lucas S.M."/>
            <person name="Mago R."/>
            <person name="Mauceli E."/>
            <person name="Morin E."/>
            <person name="Murat C."/>
            <person name="Pangilinan J.L."/>
            <person name="Park R."/>
            <person name="Pearson M."/>
            <person name="Quesneville H."/>
            <person name="Rouhier N."/>
            <person name="Sakthikumar S."/>
            <person name="Salamov A.A."/>
            <person name="Schmutz J."/>
            <person name="Selles B."/>
            <person name="Shapiro H."/>
            <person name="Tanguay P."/>
            <person name="Tuskan G.A."/>
            <person name="Henrissat B."/>
            <person name="Van de Peer Y."/>
            <person name="Rouze P."/>
            <person name="Ellis J.G."/>
            <person name="Dodds P.N."/>
            <person name="Schein J.E."/>
            <person name="Zhong S."/>
            <person name="Hamelin R.C."/>
            <person name="Grigoriev I.V."/>
            <person name="Szabo L.J."/>
            <person name="Martin F."/>
        </authorList>
    </citation>
    <scope>NUCLEOTIDE SEQUENCE [LARGE SCALE GENOMIC DNA]</scope>
    <source>
        <strain evidence="2">98AG31 / pathotype 3-4-7</strain>
    </source>
</reference>
<dbReference type="HOGENOM" id="CLU_1816232_0_0_1"/>
<evidence type="ECO:0000313" key="2">
    <source>
        <dbReference type="Proteomes" id="UP000001072"/>
    </source>
</evidence>
<dbReference type="GeneID" id="18936103"/>
<dbReference type="Proteomes" id="UP000001072">
    <property type="component" value="Unassembled WGS sequence"/>
</dbReference>
<accession>F4S1A5</accession>
<sequence>MKQVNRGGIKSEGLPCGLFSSGTQESSSLSDCSKGLSRIVVLSPRFSEGVWSGPGDGSGVYPSSLPGTNMIAGGGGGGGCCRPRLVLRRGVCRGGPGARPVAVDLDLVILASRSSAARSSACAMALSMLPIVITDVKIQLGF</sequence>
<name>F4S1A5_MELLP</name>
<organism evidence="2">
    <name type="scientific">Melampsora larici-populina (strain 98AG31 / pathotype 3-4-7)</name>
    <name type="common">Poplar leaf rust fungus</name>
    <dbReference type="NCBI Taxonomy" id="747676"/>
    <lineage>
        <taxon>Eukaryota</taxon>
        <taxon>Fungi</taxon>
        <taxon>Dikarya</taxon>
        <taxon>Basidiomycota</taxon>
        <taxon>Pucciniomycotina</taxon>
        <taxon>Pucciniomycetes</taxon>
        <taxon>Pucciniales</taxon>
        <taxon>Melampsoraceae</taxon>
        <taxon>Melampsora</taxon>
    </lineage>
</organism>
<gene>
    <name evidence="1" type="ORF">MELLADRAFT_92034</name>
</gene>